<dbReference type="Proteomes" id="UP000716004">
    <property type="component" value="Unassembled WGS sequence"/>
</dbReference>
<sequence>MKELTIDGNRLTIDLLVEVARNGRPVSLDARAVSAVKKSRAMLESLIESGKVVYGVNTGFGELCNEKVSAKEACRLQENLVRSTCSGTGDTMSQEETRALMLLRLNTLMRGYSGVRKDIVELLKDMLNRGVHPLIPSRGSVGASGDLAPLAHMASVMMGEGRAELGGRVYMGAKALKKAGLSPVELKEKEGLALINGTQFMTALGALAVYDIRRLFEQSLVIFAMSLEALRGKMDQFSLKAVELRPHRGMIYVARRINDICRGSRLAGGNSNTQDPYTLRCAPQVLAPLYEMVEYCERSITVEMNSTTDNPVLIPSENSVISAGNFHGQPIAVLLDALCIPLQAMVSFSERRTARLVDSKLSGLKSFLADRPGIESGYMIPQYTAAALVSENKVLSHPSSSDSIPTSANQEDFVSMGAYSAIKLRQMVDNAFTVIGIEGICAARALDMIGGASAPAVVSAHQKIRNSIKGYSGDRVFSGDIEKASRLLKEGKLL</sequence>
<evidence type="ECO:0000256" key="5">
    <source>
        <dbReference type="ARBA" id="ARBA00049269"/>
    </source>
</evidence>
<accession>A0A8J7YU19</accession>
<dbReference type="GO" id="GO:0019556">
    <property type="term" value="P:L-histidine catabolic process to glutamate and formamide"/>
    <property type="evidence" value="ECO:0007669"/>
    <property type="project" value="UniProtKB-UniPathway"/>
</dbReference>
<comment type="subcellular location">
    <subcellularLocation>
        <location evidence="9">Cytoplasm</location>
    </subcellularLocation>
</comment>
<dbReference type="InterPro" id="IPR005921">
    <property type="entry name" value="HutH"/>
</dbReference>
<evidence type="ECO:0000313" key="11">
    <source>
        <dbReference type="EMBL" id="MBX8644497.1"/>
    </source>
</evidence>
<evidence type="ECO:0000313" key="12">
    <source>
        <dbReference type="Proteomes" id="UP000750197"/>
    </source>
</evidence>
<dbReference type="NCBIfam" id="NF006871">
    <property type="entry name" value="PRK09367.1"/>
    <property type="match status" value="1"/>
</dbReference>
<evidence type="ECO:0000256" key="7">
    <source>
        <dbReference type="RuleBase" id="RU003954"/>
    </source>
</evidence>
<keyword evidence="3 8" id="KW-0369">Histidine metabolism</keyword>
<name>A0A8J7YU19_9ARCH</name>
<dbReference type="InterPro" id="IPR001106">
    <property type="entry name" value="Aromatic_Lyase"/>
</dbReference>
<dbReference type="Gene3D" id="1.10.275.10">
    <property type="entry name" value="Fumarase/aspartase (N-terminal domain)"/>
    <property type="match status" value="1"/>
</dbReference>
<evidence type="ECO:0000256" key="4">
    <source>
        <dbReference type="ARBA" id="ARBA00023239"/>
    </source>
</evidence>
<dbReference type="Pfam" id="PF00221">
    <property type="entry name" value="Lyase_aromatic"/>
    <property type="match status" value="1"/>
</dbReference>
<protein>
    <recommendedName>
        <fullName evidence="2 6">Histidine ammonia-lyase</fullName>
        <ecNumber evidence="2 6">4.3.1.3</ecNumber>
    </recommendedName>
</protein>
<dbReference type="SUPFAM" id="SSF48557">
    <property type="entry name" value="L-aspartase-like"/>
    <property type="match status" value="1"/>
</dbReference>
<evidence type="ECO:0000256" key="8">
    <source>
        <dbReference type="RuleBase" id="RU004479"/>
    </source>
</evidence>
<evidence type="ECO:0000256" key="6">
    <source>
        <dbReference type="NCBIfam" id="TIGR01225"/>
    </source>
</evidence>
<dbReference type="FunFam" id="1.10.275.10:FF:000005">
    <property type="entry name" value="Histidine ammonia-lyase"/>
    <property type="match status" value="1"/>
</dbReference>
<comment type="caution">
    <text evidence="11">The sequence shown here is derived from an EMBL/GenBank/DDBJ whole genome shotgun (WGS) entry which is preliminary data.</text>
</comment>
<comment type="pathway">
    <text evidence="1 8">Amino-acid degradation; L-histidine degradation into L-glutamate; N-formimidoyl-L-glutamate from L-histidine: step 1/3.</text>
</comment>
<dbReference type="InterPro" id="IPR022313">
    <property type="entry name" value="Phe/His_NH3-lyase_AS"/>
</dbReference>
<dbReference type="EMBL" id="JAHEAC010000067">
    <property type="protein sequence ID" value="MBX8644497.1"/>
    <property type="molecule type" value="Genomic_DNA"/>
</dbReference>
<dbReference type="InterPro" id="IPR024083">
    <property type="entry name" value="Fumarase/histidase_N"/>
</dbReference>
<dbReference type="PANTHER" id="PTHR10362">
    <property type="entry name" value="HISTIDINE AMMONIA-LYASE"/>
    <property type="match status" value="1"/>
</dbReference>
<evidence type="ECO:0000313" key="10">
    <source>
        <dbReference type="EMBL" id="MBX8631372.1"/>
    </source>
</evidence>
<organism evidence="11 12">
    <name type="scientific">Candidatus Sysuiplasma superficiale</name>
    <dbReference type="NCBI Taxonomy" id="2823368"/>
    <lineage>
        <taxon>Archaea</taxon>
        <taxon>Methanobacteriati</taxon>
        <taxon>Thermoplasmatota</taxon>
        <taxon>Thermoplasmata</taxon>
        <taxon>Candidatus Sysuiplasmatales</taxon>
        <taxon>Candidatus Sysuiplasmataceae</taxon>
        <taxon>Candidatus Sysuiplasma</taxon>
    </lineage>
</organism>
<comment type="similarity">
    <text evidence="7">Belongs to the PAL/histidase family.</text>
</comment>
<dbReference type="UniPathway" id="UPA00379">
    <property type="reaction ID" value="UER00549"/>
</dbReference>
<evidence type="ECO:0000256" key="9">
    <source>
        <dbReference type="RuleBase" id="RU004480"/>
    </source>
</evidence>
<keyword evidence="4 7" id="KW-0456">Lyase</keyword>
<reference evidence="11" key="1">
    <citation type="submission" date="2021-05" db="EMBL/GenBank/DDBJ databases">
        <title>Genomic insights into ecological role and evolution of a novel Thermoplasmata order Candidatus Sysuiplasmatales.</title>
        <authorList>
            <person name="Yuan Y."/>
        </authorList>
    </citation>
    <scope>NUCLEOTIDE SEQUENCE</scope>
    <source>
        <strain evidence="11">TUT19-bin139</strain>
        <strain evidence="10">YP2-bin.285</strain>
    </source>
</reference>
<dbReference type="NCBIfam" id="TIGR01225">
    <property type="entry name" value="hutH"/>
    <property type="match status" value="1"/>
</dbReference>
<dbReference type="EMBL" id="JAGVSJ010000003">
    <property type="protein sequence ID" value="MBX8631372.1"/>
    <property type="molecule type" value="Genomic_DNA"/>
</dbReference>
<evidence type="ECO:0000256" key="3">
    <source>
        <dbReference type="ARBA" id="ARBA00022808"/>
    </source>
</evidence>
<evidence type="ECO:0000256" key="1">
    <source>
        <dbReference type="ARBA" id="ARBA00005113"/>
    </source>
</evidence>
<gene>
    <name evidence="11" type="primary">hutH</name>
    <name evidence="10" type="ORF">J9259_02455</name>
    <name evidence="11" type="ORF">KIY12_07240</name>
</gene>
<proteinExistence type="inferred from homology"/>
<dbReference type="EC" id="4.3.1.3" evidence="2 6"/>
<dbReference type="InterPro" id="IPR008948">
    <property type="entry name" value="L-Aspartase-like"/>
</dbReference>
<dbReference type="GO" id="GO:0005737">
    <property type="term" value="C:cytoplasm"/>
    <property type="evidence" value="ECO:0007669"/>
    <property type="project" value="UniProtKB-SubCell"/>
</dbReference>
<dbReference type="GO" id="GO:0004397">
    <property type="term" value="F:histidine ammonia-lyase activity"/>
    <property type="evidence" value="ECO:0007669"/>
    <property type="project" value="UniProtKB-UniRule"/>
</dbReference>
<dbReference type="Proteomes" id="UP000750197">
    <property type="component" value="Unassembled WGS sequence"/>
</dbReference>
<dbReference type="Gene3D" id="1.20.200.10">
    <property type="entry name" value="Fumarase/aspartase (Central domain)"/>
    <property type="match status" value="1"/>
</dbReference>
<dbReference type="CDD" id="cd00332">
    <property type="entry name" value="PAL-HAL"/>
    <property type="match status" value="1"/>
</dbReference>
<dbReference type="GO" id="GO:0019557">
    <property type="term" value="P:L-histidine catabolic process to glutamate and formate"/>
    <property type="evidence" value="ECO:0007669"/>
    <property type="project" value="UniProtKB-UniPathway"/>
</dbReference>
<comment type="catalytic activity">
    <reaction evidence="5 8">
        <text>L-histidine = trans-urocanate + NH4(+)</text>
        <dbReference type="Rhea" id="RHEA:21232"/>
        <dbReference type="ChEBI" id="CHEBI:17771"/>
        <dbReference type="ChEBI" id="CHEBI:28938"/>
        <dbReference type="ChEBI" id="CHEBI:57595"/>
        <dbReference type="EC" id="4.3.1.3"/>
    </reaction>
</comment>
<dbReference type="AlphaFoldDB" id="A0A8J7YU19"/>
<dbReference type="PROSITE" id="PS00488">
    <property type="entry name" value="PAL_HISTIDASE"/>
    <property type="match status" value="1"/>
</dbReference>
<evidence type="ECO:0000256" key="2">
    <source>
        <dbReference type="ARBA" id="ARBA00012994"/>
    </source>
</evidence>